<comment type="caution">
    <text evidence="10">The sequence shown here is derived from an EMBL/GenBank/DDBJ whole genome shotgun (WGS) entry which is preliminary data.</text>
</comment>
<dbReference type="SUPFAM" id="SSF53328">
    <property type="entry name" value="Formyltransferase"/>
    <property type="match status" value="1"/>
</dbReference>
<dbReference type="GO" id="GO:0005829">
    <property type="term" value="C:cytosol"/>
    <property type="evidence" value="ECO:0007669"/>
    <property type="project" value="TreeGrafter"/>
</dbReference>
<evidence type="ECO:0000256" key="1">
    <source>
        <dbReference type="ARBA" id="ARBA00005054"/>
    </source>
</evidence>
<evidence type="ECO:0000256" key="5">
    <source>
        <dbReference type="ARBA" id="ARBA00038440"/>
    </source>
</evidence>
<dbReference type="RefSeq" id="WP_101333212.1">
    <property type="nucleotide sequence ID" value="NZ_PJNI01000001.1"/>
</dbReference>
<evidence type="ECO:0000259" key="9">
    <source>
        <dbReference type="Pfam" id="PF00551"/>
    </source>
</evidence>
<proteinExistence type="inferred from homology"/>
<sequence>MEKQRIAIFASGGGSNALKLLNHFEEIEDIQIELLLTNNENAGILNKLNERVPHMVINNEAAKDGLFLTQTLQSLGIDYIVLAGYLRKIPIDLIRAYPTQIINIHPALLPKYGGKGMYGMHVHEAVYKNKETSSGITIHLVDEIYDNGQTLAQITTPIEQGDTPSEIQQKVLKIEHQYYAKVVEEYIRSQHDS</sequence>
<evidence type="ECO:0000256" key="6">
    <source>
        <dbReference type="ARBA" id="ARBA00041324"/>
    </source>
</evidence>
<feature type="domain" description="Formyl transferase N-terminal" evidence="9">
    <location>
        <begin position="5"/>
        <end position="183"/>
    </location>
</feature>
<dbReference type="AlphaFoldDB" id="A0A2I0R659"/>
<keyword evidence="11" id="KW-1185">Reference proteome</keyword>
<name>A0A2I0R659_9FLAO</name>
<dbReference type="PROSITE" id="PS00373">
    <property type="entry name" value="GART"/>
    <property type="match status" value="1"/>
</dbReference>
<evidence type="ECO:0000256" key="4">
    <source>
        <dbReference type="ARBA" id="ARBA00022755"/>
    </source>
</evidence>
<accession>A0A2I0R659</accession>
<dbReference type="InterPro" id="IPR001555">
    <property type="entry name" value="GART_AS"/>
</dbReference>
<dbReference type="EMBL" id="PJNI01000001">
    <property type="protein sequence ID" value="PKR82066.1"/>
    <property type="molecule type" value="Genomic_DNA"/>
</dbReference>
<dbReference type="InterPro" id="IPR036477">
    <property type="entry name" value="Formyl_transf_N_sf"/>
</dbReference>
<evidence type="ECO:0000256" key="2">
    <source>
        <dbReference type="ARBA" id="ARBA00012254"/>
    </source>
</evidence>
<dbReference type="InterPro" id="IPR004607">
    <property type="entry name" value="GART"/>
</dbReference>
<evidence type="ECO:0000256" key="8">
    <source>
        <dbReference type="ARBA" id="ARBA00047664"/>
    </source>
</evidence>
<protein>
    <recommendedName>
        <fullName evidence="2">phosphoribosylglycinamide formyltransferase 1</fullName>
        <ecNumber evidence="2">2.1.2.2</ecNumber>
    </recommendedName>
    <alternativeName>
        <fullName evidence="7">5'-phosphoribosylglycinamide transformylase</fullName>
    </alternativeName>
    <alternativeName>
        <fullName evidence="6">GAR transformylase</fullName>
    </alternativeName>
</protein>
<dbReference type="PANTHER" id="PTHR43369">
    <property type="entry name" value="PHOSPHORIBOSYLGLYCINAMIDE FORMYLTRANSFERASE"/>
    <property type="match status" value="1"/>
</dbReference>
<evidence type="ECO:0000256" key="7">
    <source>
        <dbReference type="ARBA" id="ARBA00041682"/>
    </source>
</evidence>
<dbReference type="Gene3D" id="3.40.50.170">
    <property type="entry name" value="Formyl transferase, N-terminal domain"/>
    <property type="match status" value="1"/>
</dbReference>
<dbReference type="OrthoDB" id="9806170at2"/>
<dbReference type="Pfam" id="PF00551">
    <property type="entry name" value="Formyl_trans_N"/>
    <property type="match status" value="1"/>
</dbReference>
<keyword evidence="4" id="KW-0658">Purine biosynthesis</keyword>
<organism evidence="10 11">
    <name type="scientific">Brumimicrobium salinarum</name>
    <dbReference type="NCBI Taxonomy" id="2058658"/>
    <lineage>
        <taxon>Bacteria</taxon>
        <taxon>Pseudomonadati</taxon>
        <taxon>Bacteroidota</taxon>
        <taxon>Flavobacteriia</taxon>
        <taxon>Flavobacteriales</taxon>
        <taxon>Crocinitomicaceae</taxon>
        <taxon>Brumimicrobium</taxon>
    </lineage>
</organism>
<dbReference type="Proteomes" id="UP000236654">
    <property type="component" value="Unassembled WGS sequence"/>
</dbReference>
<dbReference type="PANTHER" id="PTHR43369:SF2">
    <property type="entry name" value="PHOSPHORIBOSYLGLYCINAMIDE FORMYLTRANSFERASE"/>
    <property type="match status" value="1"/>
</dbReference>
<evidence type="ECO:0000313" key="11">
    <source>
        <dbReference type="Proteomes" id="UP000236654"/>
    </source>
</evidence>
<keyword evidence="3 10" id="KW-0808">Transferase</keyword>
<dbReference type="EC" id="2.1.2.2" evidence="2"/>
<evidence type="ECO:0000313" key="10">
    <source>
        <dbReference type="EMBL" id="PKR82066.1"/>
    </source>
</evidence>
<dbReference type="CDD" id="cd08645">
    <property type="entry name" value="FMT_core_GART"/>
    <property type="match status" value="1"/>
</dbReference>
<evidence type="ECO:0000256" key="3">
    <source>
        <dbReference type="ARBA" id="ARBA00022679"/>
    </source>
</evidence>
<dbReference type="GO" id="GO:0006189">
    <property type="term" value="P:'de novo' IMP biosynthetic process"/>
    <property type="evidence" value="ECO:0007669"/>
    <property type="project" value="UniProtKB-UniPathway"/>
</dbReference>
<dbReference type="UniPathway" id="UPA00074">
    <property type="reaction ID" value="UER00126"/>
</dbReference>
<dbReference type="GO" id="GO:0004644">
    <property type="term" value="F:phosphoribosylglycinamide formyltransferase activity"/>
    <property type="evidence" value="ECO:0007669"/>
    <property type="project" value="UniProtKB-EC"/>
</dbReference>
<gene>
    <name evidence="10" type="ORF">CW751_01640</name>
</gene>
<comment type="catalytic activity">
    <reaction evidence="8">
        <text>N(1)-(5-phospho-beta-D-ribosyl)glycinamide + (6R)-10-formyltetrahydrofolate = N(2)-formyl-N(1)-(5-phospho-beta-D-ribosyl)glycinamide + (6S)-5,6,7,8-tetrahydrofolate + H(+)</text>
        <dbReference type="Rhea" id="RHEA:15053"/>
        <dbReference type="ChEBI" id="CHEBI:15378"/>
        <dbReference type="ChEBI" id="CHEBI:57453"/>
        <dbReference type="ChEBI" id="CHEBI:143788"/>
        <dbReference type="ChEBI" id="CHEBI:147286"/>
        <dbReference type="ChEBI" id="CHEBI:195366"/>
        <dbReference type="EC" id="2.1.2.2"/>
    </reaction>
</comment>
<comment type="pathway">
    <text evidence="1">Purine metabolism; IMP biosynthesis via de novo pathway; N(2)-formyl-N(1)-(5-phospho-D-ribosyl)glycinamide from N(1)-(5-phospho-D-ribosyl)glycinamide (10-formyl THF route): step 1/1.</text>
</comment>
<comment type="similarity">
    <text evidence="5">Belongs to the GART family.</text>
</comment>
<dbReference type="InterPro" id="IPR002376">
    <property type="entry name" value="Formyl_transf_N"/>
</dbReference>
<reference evidence="10 11" key="1">
    <citation type="submission" date="2017-12" db="EMBL/GenBank/DDBJ databases">
        <title>The draft genome sequence of Brumimicrobium saltpan LHR20.</title>
        <authorList>
            <person name="Do Z.-J."/>
            <person name="Luo H.-R."/>
        </authorList>
    </citation>
    <scope>NUCLEOTIDE SEQUENCE [LARGE SCALE GENOMIC DNA]</scope>
    <source>
        <strain evidence="10 11">LHR20</strain>
    </source>
</reference>